<sequence>MSTGDTDKRVLVPRDILPDHIVGLVESLYSLGGRADPMHIGDLTGESIALLPKVIDVAETLGLVKYENGYLTLEEPGRKVAEADPKRLRKLLRELVIEKKVEPLHEIYEMLVKRKSIPRGELTRVIEKHYKRMDEGVARNILVWGAYLGMFKLSEDDSEVVLLASPRSKG</sequence>
<dbReference type="KEGG" id="dmu:Desmu_1371"/>
<dbReference type="Pfam" id="PF09821">
    <property type="entry name" value="AAA_assoc_C"/>
    <property type="match status" value="1"/>
</dbReference>
<dbReference type="InterPro" id="IPR018632">
    <property type="entry name" value="AAA-associated_dom_C"/>
</dbReference>
<dbReference type="AlphaFoldDB" id="E8R7S0"/>
<dbReference type="HOGENOM" id="CLU_132454_0_0_2"/>
<name>E8R7S0_DESM0</name>
<reference evidence="1 2" key="2">
    <citation type="journal article" date="2011" name="Stand. Genomic Sci.">
        <title>Complete genome sequence of Desulfurococcus mucosus type strain (O7/1).</title>
        <authorList>
            <person name="Wirth R."/>
            <person name="Chertkov O."/>
            <person name="Held B."/>
            <person name="Lapidus A."/>
            <person name="Nolan M."/>
            <person name="Lucas S."/>
            <person name="Hammon N."/>
            <person name="Deshpande S."/>
            <person name="Cheng J.F."/>
            <person name="Tapia R."/>
            <person name="Han C."/>
            <person name="Goodwin L."/>
            <person name="Pitluck S."/>
            <person name="Liolios K."/>
            <person name="Ioanna P."/>
            <person name="Ivanova N."/>
            <person name="Mavromatis K."/>
            <person name="Mikhailova N."/>
            <person name="Pati A."/>
            <person name="Chen A."/>
            <person name="Palaniappan K."/>
            <person name="Land M."/>
            <person name="Hauser L."/>
            <person name="Chang Y.J."/>
            <person name="Jeffries C.D."/>
            <person name="Bilek Y."/>
            <person name="Hader T."/>
            <person name="Rohde M."/>
            <person name="Spring S."/>
            <person name="Sikorski J."/>
            <person name="Goker M."/>
            <person name="Woyke T."/>
            <person name="Bristow J."/>
            <person name="Eisen J.A."/>
            <person name="Markowitz V."/>
            <person name="Hugenholtz P."/>
            <person name="Kyrpides N.C."/>
            <person name="Klenk H.P."/>
        </authorList>
    </citation>
    <scope>NUCLEOTIDE SEQUENCE [LARGE SCALE GENOMIC DNA]</scope>
    <source>
        <strain evidence="2">ATCC 35584 / DSM 2162 / JCM 9187 / O7/1</strain>
    </source>
</reference>
<evidence type="ECO:0000313" key="2">
    <source>
        <dbReference type="Proteomes" id="UP000001068"/>
    </source>
</evidence>
<gene>
    <name evidence="1" type="ordered locus">Desmu_1371</name>
</gene>
<keyword evidence="2" id="KW-1185">Reference proteome</keyword>
<proteinExistence type="predicted"/>
<evidence type="ECO:0000313" key="1">
    <source>
        <dbReference type="EMBL" id="ADV65664.1"/>
    </source>
</evidence>
<dbReference type="Proteomes" id="UP000001068">
    <property type="component" value="Chromosome"/>
</dbReference>
<accession>E8R7S0</accession>
<dbReference type="STRING" id="765177.Desmu_1371"/>
<organism evidence="1 2">
    <name type="scientific">Desulfurococcus mucosus (strain ATCC 35584 / DSM 2162 / JCM 9187 / O7/1)</name>
    <dbReference type="NCBI Taxonomy" id="765177"/>
    <lineage>
        <taxon>Archaea</taxon>
        <taxon>Thermoproteota</taxon>
        <taxon>Thermoprotei</taxon>
        <taxon>Desulfurococcales</taxon>
        <taxon>Desulfurococcaceae</taxon>
        <taxon>Desulfurococcus</taxon>
    </lineage>
</organism>
<dbReference type="eggNOG" id="arCOG05379">
    <property type="taxonomic scope" value="Archaea"/>
</dbReference>
<protein>
    <submittedName>
        <fullName evidence="1">ABC nitrate/sulfonate/bicarbonate family transporter, ATPase subunit</fullName>
    </submittedName>
</protein>
<dbReference type="EMBL" id="CP002363">
    <property type="protein sequence ID" value="ADV65664.1"/>
    <property type="molecule type" value="Genomic_DNA"/>
</dbReference>
<reference evidence="2" key="1">
    <citation type="submission" date="2010-11" db="EMBL/GenBank/DDBJ databases">
        <title>The complete genome of Desulfurococcus mucosus DSM 2162.</title>
        <authorList>
            <consortium name="US DOE Joint Genome Institute (JGI-PGF)"/>
            <person name="Lucas S."/>
            <person name="Copeland A."/>
            <person name="Lapidus A."/>
            <person name="Bruce D."/>
            <person name="Goodwin L."/>
            <person name="Pitluck S."/>
            <person name="Kyrpides N."/>
            <person name="Mavromatis K."/>
            <person name="Pagani I."/>
            <person name="Ivanova N."/>
            <person name="Ovchinnikova G."/>
            <person name="Chertkov O."/>
            <person name="Held B."/>
            <person name="Brettin T."/>
            <person name="Detter J.C."/>
            <person name="Tapia R."/>
            <person name="Han C."/>
            <person name="Land M."/>
            <person name="Hauser L."/>
            <person name="Markowitz V."/>
            <person name="Cheng J.-F."/>
            <person name="Hugenholtz P."/>
            <person name="Woyke T."/>
            <person name="Wu D."/>
            <person name="Wirth R."/>
            <person name="Bilek Y."/>
            <person name="Hader T."/>
            <person name="Klenk H.-P."/>
            <person name="Eisen J.A."/>
        </authorList>
    </citation>
    <scope>NUCLEOTIDE SEQUENCE [LARGE SCALE GENOMIC DNA]</scope>
    <source>
        <strain evidence="2">ATCC 35584 / DSM 2162 / JCM 9187 / O7/1</strain>
    </source>
</reference>